<evidence type="ECO:0008006" key="7">
    <source>
        <dbReference type="Google" id="ProtNLM"/>
    </source>
</evidence>
<comment type="similarity">
    <text evidence="1">Belongs to the CdaR family.</text>
</comment>
<dbReference type="KEGG" id="dtm:BJL86_1286"/>
<dbReference type="Pfam" id="PF17853">
    <property type="entry name" value="GGDEF_2"/>
    <property type="match status" value="1"/>
</dbReference>
<feature type="compositionally biased region" description="Low complexity" evidence="2">
    <location>
        <begin position="11"/>
        <end position="28"/>
    </location>
</feature>
<dbReference type="PANTHER" id="PTHR33744">
    <property type="entry name" value="CARBOHYDRATE DIACID REGULATOR"/>
    <property type="match status" value="1"/>
</dbReference>
<dbReference type="InterPro" id="IPR025736">
    <property type="entry name" value="PucR_C-HTH_dom"/>
</dbReference>
<dbReference type="Gene3D" id="1.10.10.2840">
    <property type="entry name" value="PucR C-terminal helix-turn-helix domain"/>
    <property type="match status" value="1"/>
</dbReference>
<feature type="region of interest" description="Disordered" evidence="2">
    <location>
        <begin position="1"/>
        <end position="47"/>
    </location>
</feature>
<gene>
    <name evidence="5" type="ORF">BJL86_1286</name>
</gene>
<feature type="domain" description="PucR C-terminal helix-turn-helix" evidence="3">
    <location>
        <begin position="368"/>
        <end position="423"/>
    </location>
</feature>
<evidence type="ECO:0000256" key="2">
    <source>
        <dbReference type="SAM" id="MobiDB-lite"/>
    </source>
</evidence>
<feature type="domain" description="CdaR GGDEF-like" evidence="4">
    <location>
        <begin position="212"/>
        <end position="315"/>
    </location>
</feature>
<evidence type="ECO:0000313" key="6">
    <source>
        <dbReference type="Proteomes" id="UP000186104"/>
    </source>
</evidence>
<dbReference type="Proteomes" id="UP000186104">
    <property type="component" value="Chromosome"/>
</dbReference>
<sequence>MIFELDSIDPADNSAANENSAARASGSSKTETKSVRRRKSDESPRTRPISDALLRRFTRYSGRLSTEAVHWLETQLTFFQVLPADQKAQIHLIIQSAIRDFAAWTKNPDAELSDTIAAFKLLPGESGSSLSLQETVQLVRSTLDYFELVLPRVSHNEGQRNATITALLRYGRELGFTAAAVYAAAAENRGSWDTRMEAMLVDAIIRGDDMADLNSGSAALNWDTTQPLTVIVGLPKANLGITAVNDIHLAATADDRQALAVVQGARFVVVLSGSLPAATMIPQRILETFADGPVVLGPTVNNLSQAPQSAAEAIKSFEAVAAWPNAPRPVSAVDLLPERILAGDETARRTLVDTVVGPLRAADASVEETLHAYIEHGGQVEACARELFVHPNTVRYRLRRVAQITQYDPLRPRDSFVLRIALTLGRLAPHSSH</sequence>
<evidence type="ECO:0000259" key="3">
    <source>
        <dbReference type="Pfam" id="PF13556"/>
    </source>
</evidence>
<dbReference type="EMBL" id="CP015961">
    <property type="protein sequence ID" value="ANI92069.1"/>
    <property type="molecule type" value="Genomic_DNA"/>
</dbReference>
<dbReference type="InterPro" id="IPR051448">
    <property type="entry name" value="CdaR-like_regulators"/>
</dbReference>
<accession>A0A173LJX4</accession>
<evidence type="ECO:0000313" key="5">
    <source>
        <dbReference type="EMBL" id="ANI92069.1"/>
    </source>
</evidence>
<dbReference type="AlphaFoldDB" id="A0A173LJX4"/>
<evidence type="ECO:0000259" key="4">
    <source>
        <dbReference type="Pfam" id="PF17853"/>
    </source>
</evidence>
<reference evidence="5 6" key="1">
    <citation type="submission" date="2016-06" db="EMBL/GenBank/DDBJ databases">
        <title>Complete genome sequence of a saline-alkali tolerant type strain Dietzia timorensis ID05-A0528T.</title>
        <authorList>
            <person name="Wu X."/>
        </authorList>
    </citation>
    <scope>NUCLEOTIDE SEQUENCE [LARGE SCALE GENOMIC DNA]</scope>
    <source>
        <strain evidence="5 6">ID05-A0528</strain>
    </source>
</reference>
<keyword evidence="6" id="KW-1185">Reference proteome</keyword>
<dbReference type="PANTHER" id="PTHR33744:SF7">
    <property type="entry name" value="PUCR FAMILY TRANSCRIPTIONAL REGULATOR"/>
    <property type="match status" value="1"/>
</dbReference>
<protein>
    <recommendedName>
        <fullName evidence="7">PucR C-terminal helix-turn-helix domain-containing protein</fullName>
    </recommendedName>
</protein>
<dbReference type="STRING" id="499555.BJL86_1286"/>
<organism evidence="5 6">
    <name type="scientific">Dietzia timorensis</name>
    <dbReference type="NCBI Taxonomy" id="499555"/>
    <lineage>
        <taxon>Bacteria</taxon>
        <taxon>Bacillati</taxon>
        <taxon>Actinomycetota</taxon>
        <taxon>Actinomycetes</taxon>
        <taxon>Mycobacteriales</taxon>
        <taxon>Dietziaceae</taxon>
        <taxon>Dietzia</taxon>
    </lineage>
</organism>
<dbReference type="Pfam" id="PF13556">
    <property type="entry name" value="HTH_30"/>
    <property type="match status" value="1"/>
</dbReference>
<dbReference type="InterPro" id="IPR042070">
    <property type="entry name" value="PucR_C-HTH_sf"/>
</dbReference>
<name>A0A173LJX4_9ACTN</name>
<proteinExistence type="inferred from homology"/>
<evidence type="ECO:0000256" key="1">
    <source>
        <dbReference type="ARBA" id="ARBA00006754"/>
    </source>
</evidence>
<feature type="compositionally biased region" description="Basic and acidic residues" evidence="2">
    <location>
        <begin position="30"/>
        <end position="45"/>
    </location>
</feature>
<dbReference type="InterPro" id="IPR041522">
    <property type="entry name" value="CdaR_GGDEF"/>
</dbReference>